<feature type="compositionally biased region" description="Polar residues" evidence="1">
    <location>
        <begin position="581"/>
        <end position="596"/>
    </location>
</feature>
<feature type="region of interest" description="Disordered" evidence="1">
    <location>
        <begin position="110"/>
        <end position="131"/>
    </location>
</feature>
<dbReference type="Proteomes" id="UP000766486">
    <property type="component" value="Unassembled WGS sequence"/>
</dbReference>
<feature type="compositionally biased region" description="Low complexity" evidence="1">
    <location>
        <begin position="1564"/>
        <end position="1581"/>
    </location>
</feature>
<feature type="region of interest" description="Disordered" evidence="1">
    <location>
        <begin position="144"/>
        <end position="280"/>
    </location>
</feature>
<evidence type="ECO:0000313" key="4">
    <source>
        <dbReference type="EMBL" id="VUC34585.1"/>
    </source>
</evidence>
<feature type="chain" id="PRO_5045661853" description="DUF7371 domain-containing protein" evidence="2">
    <location>
        <begin position="22"/>
        <end position="1819"/>
    </location>
</feature>
<feature type="region of interest" description="Disordered" evidence="1">
    <location>
        <begin position="1558"/>
        <end position="1581"/>
    </location>
</feature>
<feature type="compositionally biased region" description="Low complexity" evidence="1">
    <location>
        <begin position="113"/>
        <end position="131"/>
    </location>
</feature>
<reference evidence="4 5" key="1">
    <citation type="submission" date="2019-06" db="EMBL/GenBank/DDBJ databases">
        <authorList>
            <person name="Broberg M."/>
        </authorList>
    </citation>
    <scope>NUCLEOTIDE SEQUENCE [LARGE SCALE GENOMIC DNA]</scope>
</reference>
<dbReference type="InterPro" id="IPR055795">
    <property type="entry name" value="DUF7371"/>
</dbReference>
<keyword evidence="5" id="KW-1185">Reference proteome</keyword>
<feature type="region of interest" description="Disordered" evidence="1">
    <location>
        <begin position="312"/>
        <end position="431"/>
    </location>
</feature>
<proteinExistence type="predicted"/>
<evidence type="ECO:0000256" key="2">
    <source>
        <dbReference type="SAM" id="SignalP"/>
    </source>
</evidence>
<feature type="compositionally biased region" description="Polar residues" evidence="1">
    <location>
        <begin position="405"/>
        <end position="414"/>
    </location>
</feature>
<keyword evidence="2" id="KW-0732">Signal</keyword>
<feature type="compositionally biased region" description="Polar residues" evidence="1">
    <location>
        <begin position="192"/>
        <end position="274"/>
    </location>
</feature>
<feature type="compositionally biased region" description="Polar residues" evidence="1">
    <location>
        <begin position="312"/>
        <end position="326"/>
    </location>
</feature>
<feature type="compositionally biased region" description="Polar residues" evidence="1">
    <location>
        <begin position="153"/>
        <end position="174"/>
    </location>
</feature>
<gene>
    <name evidence="4" type="ORF">CLO192961_LOCUS384135</name>
</gene>
<feature type="compositionally biased region" description="Low complexity" evidence="1">
    <location>
        <begin position="175"/>
        <end position="191"/>
    </location>
</feature>
<feature type="region of interest" description="Disordered" evidence="1">
    <location>
        <begin position="22"/>
        <end position="53"/>
    </location>
</feature>
<accession>A0ABY6UWS3</accession>
<dbReference type="Pfam" id="PF24086">
    <property type="entry name" value="DUF7371"/>
    <property type="match status" value="1"/>
</dbReference>
<feature type="signal peptide" evidence="2">
    <location>
        <begin position="1"/>
        <end position="21"/>
    </location>
</feature>
<feature type="region of interest" description="Disordered" evidence="1">
    <location>
        <begin position="570"/>
        <end position="620"/>
    </location>
</feature>
<protein>
    <recommendedName>
        <fullName evidence="3">DUF7371 domain-containing protein</fullName>
    </recommendedName>
</protein>
<evidence type="ECO:0000313" key="5">
    <source>
        <dbReference type="Proteomes" id="UP000766486"/>
    </source>
</evidence>
<sequence>MRSKSSIGAFVAASFLGQSFAQAPEYGNSGGNPAQVSELDTPGGSPATSTCGAEKTTTIFVTVPTGSGNPSESQIGDQNSGHLEHTVTQVLHSTATVFVSEGIPRSSSGPFLSAGLPSQSTLSSSPSISGSGIKPFTTITIDIWGTGSDPAHGSNTPGTGSATDFKPTSSTQEDSAASTSLSESTSQTDSATNPWSTVTVVGSGATHRTSVSTQASEGVSTQASESFPTQASEGVSTQASDGVSTQASDGFSTLSGTDAAQTSGPTAYDSSYPGTENPAPTVITDTDVYWTIGADGPTQVTVLSSYSLTADETSISSPEASTTGDTSPGGRVTVTGADGKPTVIINASTVSEGDGSEPTATESSLPLPDNTIPGGRTTVTGADGKPTVIINASSISDGDGPEPTATESSITLPGNTVPGGRITVTGSDGKPTVIINGGDTSGAVGPTPTAAQPSSILDNNLPGGRITVTGADGLPTVIINGGGISGGAGPEPTAAQTLTIPGNALPGGRITITGTDGNPTVVINGGSISGDDTLTQTAAQSSLLTPGNNLPGGRVTITGSDGKPTVIIDAGHTSGGDGTPPTASQSAPTIPSSQVYGSGDNGYSYPLPGGPSSAATTGSSPKTTFTVIGTDGLPTIVESTLATPGNAPSTGILPFPTNPPLPGSASGISGGIPTYFPSSAIGTGDIPQTTFTVIGTDGLPTIVKSPLNVPGTGSLPYPTNSPFPGWPASGIPGWVSANSPPVAPQSGITTQFTFTFIGGNGLPTQVESTVVLSPTDQASIGAVPTIPVPLPGSSNGLPSGEGVTTCYSYTVLGPNGLPTVVESMVVIPTAAPATTPPVGLPTPFPSDQGAPQGFPTIGGLTSTFSYTFTGIDGRPTVLETTIVATPTNPIPGFPGGVPGPVITQGAFDSGVPVSPSTTCTTFTLIGPDGIPTVTESTWTIAAPIQTTSDVGGAPGAPGPLPTLGWPWPATGALPSALPSGFPSGYPSGLPSGFPSGYPSGLPSGFPSGFPSGYPSGLPSGFPSGYPSSFPSIPNGQGAPSTTCTSFTVLGSDGLPTVIETTLTAPGGSPLGYPSGFPSIPNGQWAPSTSFTVLGADGLPTVIETTLTAPVGFPSGYPSGFPSVPNGPGAPSPTCTSFTILGPDGLPTVIETTWTTPGGFPQATGNSPNPFPWNVPVITAGAPGNPQQTGPVGVKPTIASTTYTQLGADGRPTVVETTWTELGPIATGSGIPQGPGGAAAPFPWNIPGITPGAPGYPQQAGPFGPGASTTCTTFTQLGPDGLPTVVDVTWTVPAPAQTTIGAPSVVSSVAGLPQGTSPPEPEISAVTTSFTIVNIGPNGLPTPVVQTVVLTPAPVPTGTGGGFPFPLPSGPVINTAQIQTPSLSAYGPELSEFPTIGVPFPPNLPSIFSNGLPPLITGPLSNILTRPGAETPTPVSNPFDQASNLGIPGLPLTPGATPPSYGSDLNDGAVHPGPLGPLPTDATLWPSAVAYNTPSATSPVLSLPCTTLKTSTWVNIIPEQTTTYTLNYPFTTLAAVTSPAKLGGFRNIIRRQLSSAGIDSQWSNSSTPIPTPAATSPASTSPTLCASGGNVGNYTLDFDDIEAGPLYNPTGDFWFSQGFSVVPPSSQAGAYSPSSGGQLIEFVPPSSLGSIGSGSSDTAEIGVGPNFAIPCYKFNIYGLNLGCAAQSSEQWCEFEIAAYAYDENSGSEQSLSWSETKYVPACPNYPTGVCSLTSVDLDGYTNVTSVLINLRVGLESRTWWADDLRVGWTDNSCEAASCRAGSSFIAHKKSTRNSLRRRLWELTSSKHRRSFGRLGGNAAH</sequence>
<name>A0ABY6UWS3_BIOOC</name>
<organism evidence="4 5">
    <name type="scientific">Bionectria ochroleuca</name>
    <name type="common">Gliocladium roseum</name>
    <dbReference type="NCBI Taxonomy" id="29856"/>
    <lineage>
        <taxon>Eukaryota</taxon>
        <taxon>Fungi</taxon>
        <taxon>Dikarya</taxon>
        <taxon>Ascomycota</taxon>
        <taxon>Pezizomycotina</taxon>
        <taxon>Sordariomycetes</taxon>
        <taxon>Hypocreomycetidae</taxon>
        <taxon>Hypocreales</taxon>
        <taxon>Bionectriaceae</taxon>
        <taxon>Clonostachys</taxon>
    </lineage>
</organism>
<feature type="compositionally biased region" description="Low complexity" evidence="1">
    <location>
        <begin position="610"/>
        <end position="620"/>
    </location>
</feature>
<dbReference type="EMBL" id="CABFNS010000888">
    <property type="protein sequence ID" value="VUC34585.1"/>
    <property type="molecule type" value="Genomic_DNA"/>
</dbReference>
<feature type="domain" description="DUF7371" evidence="3">
    <location>
        <begin position="1590"/>
        <end position="1778"/>
    </location>
</feature>
<comment type="caution">
    <text evidence="4">The sequence shown here is derived from an EMBL/GenBank/DDBJ whole genome shotgun (WGS) entry which is preliminary data.</text>
</comment>
<evidence type="ECO:0000259" key="3">
    <source>
        <dbReference type="Pfam" id="PF24086"/>
    </source>
</evidence>
<evidence type="ECO:0000256" key="1">
    <source>
        <dbReference type="SAM" id="MobiDB-lite"/>
    </source>
</evidence>